<comment type="caution">
    <text evidence="1">The sequence shown here is derived from an EMBL/GenBank/DDBJ whole genome shotgun (WGS) entry which is preliminary data.</text>
</comment>
<accession>A0A0J7JEP8</accession>
<organism evidence="1 2">
    <name type="scientific">Marinobacter subterrani</name>
    <dbReference type="NCBI Taxonomy" id="1658765"/>
    <lineage>
        <taxon>Bacteria</taxon>
        <taxon>Pseudomonadati</taxon>
        <taxon>Pseudomonadota</taxon>
        <taxon>Gammaproteobacteria</taxon>
        <taxon>Pseudomonadales</taxon>
        <taxon>Marinobacteraceae</taxon>
        <taxon>Marinobacter</taxon>
    </lineage>
</organism>
<dbReference type="STRING" id="1658765.Msub_12811"/>
<evidence type="ECO:0000313" key="2">
    <source>
        <dbReference type="Proteomes" id="UP000036102"/>
    </source>
</evidence>
<keyword evidence="2" id="KW-1185">Reference proteome</keyword>
<dbReference type="PATRIC" id="fig|1658765.3.peg.2832"/>
<evidence type="ECO:0008006" key="3">
    <source>
        <dbReference type="Google" id="ProtNLM"/>
    </source>
</evidence>
<dbReference type="CDD" id="cd00600">
    <property type="entry name" value="Sm_like"/>
    <property type="match status" value="1"/>
</dbReference>
<protein>
    <recommendedName>
        <fullName evidence="3">Acetylornithine deacetylase</fullName>
    </recommendedName>
</protein>
<gene>
    <name evidence="1" type="ORF">Msub_12811</name>
</gene>
<evidence type="ECO:0000313" key="1">
    <source>
        <dbReference type="EMBL" id="KMQ76597.1"/>
    </source>
</evidence>
<dbReference type="AlphaFoldDB" id="A0A0J7JEP8"/>
<proteinExistence type="predicted"/>
<dbReference type="RefSeq" id="WP_048496541.1">
    <property type="nucleotide sequence ID" value="NZ_LFBU01000001.1"/>
</dbReference>
<dbReference type="EMBL" id="LFBU01000001">
    <property type="protein sequence ID" value="KMQ76597.1"/>
    <property type="molecule type" value="Genomic_DNA"/>
</dbReference>
<dbReference type="OrthoDB" id="6191808at2"/>
<sequence length="416" mass="45349">MKRLLTTLVVLVLVALATFKAGLWWLADQRLADARQALEEYGVLHRGNISSGVEGRLVLNGASWQDFELTQPVNIARAEFDAGSPISLLASLANPSSLPARWTLRLEGLSLTLDPTMLRNWVTAEGANIEGEQALFLLSCAPDPRQQLGSGDLIRMGITALAGEAFLRQTPEGLHAELNTISTGSLELDWPAARVRFQDSEIQVPVGSEPLQLTLRDAGLMRRITAYCAREAGVEPGEWARRSLDALVAGLRARGLEPSDQLKALYRQWLLEGGELTVSLQPEQPLFGIPVTADGTGRADPGWSVTYNGARVPDVYLSKAKPVIPETPDIAVEPVVPREVPNVEGWHPADLAAAGQWIDHRVRVTLSNENVVEGRLVSVSDNELEVARVVAGGEVAYPMMTRAITNFEVWRRGRAQ</sequence>
<dbReference type="Proteomes" id="UP000036102">
    <property type="component" value="Unassembled WGS sequence"/>
</dbReference>
<reference evidence="1 2" key="1">
    <citation type="submission" date="2015-06" db="EMBL/GenBank/DDBJ databases">
        <title>Marinobacter subterrani, a genetically tractable neutrophilic iron-oxidizing strain isolated from the Soudan Iron Mine.</title>
        <authorList>
            <person name="Bonis B.M."/>
            <person name="Gralnick J.A."/>
        </authorList>
    </citation>
    <scope>NUCLEOTIDE SEQUENCE [LARGE SCALE GENOMIC DNA]</scope>
    <source>
        <strain evidence="1 2">JG233</strain>
    </source>
</reference>
<name>A0A0J7JEP8_9GAMM</name>